<proteinExistence type="predicted"/>
<dbReference type="Proteomes" id="UP000265663">
    <property type="component" value="Unassembled WGS sequence"/>
</dbReference>
<sequence length="88" mass="9538">MTSLCKLQKHSDNAVETGSYISRPRSAVVVAVAHDNITISQYRNNETWGPAFAAPFVRYLAGRKRWSAAADAGYLALVAGLTACIYCT</sequence>
<dbReference type="EMBL" id="KE747814">
    <property type="protein sequence ID" value="RMZ67900.1"/>
    <property type="molecule type" value="Genomic_DNA"/>
</dbReference>
<name>A0A3M7M0H4_9PLEO</name>
<dbReference type="AlphaFoldDB" id="A0A3M7M0H4"/>
<gene>
    <name evidence="1" type="ORF">GMOD_00003962</name>
</gene>
<organism evidence="1 2">
    <name type="scientific">Pyrenophora seminiperda CCB06</name>
    <dbReference type="NCBI Taxonomy" id="1302712"/>
    <lineage>
        <taxon>Eukaryota</taxon>
        <taxon>Fungi</taxon>
        <taxon>Dikarya</taxon>
        <taxon>Ascomycota</taxon>
        <taxon>Pezizomycotina</taxon>
        <taxon>Dothideomycetes</taxon>
        <taxon>Pleosporomycetidae</taxon>
        <taxon>Pleosporales</taxon>
        <taxon>Pleosporineae</taxon>
        <taxon>Pleosporaceae</taxon>
        <taxon>Pyrenophora</taxon>
    </lineage>
</organism>
<protein>
    <submittedName>
        <fullName evidence="1">Uncharacterized protein</fullName>
    </submittedName>
</protein>
<evidence type="ECO:0000313" key="1">
    <source>
        <dbReference type="EMBL" id="RMZ67900.1"/>
    </source>
</evidence>
<evidence type="ECO:0000313" key="2">
    <source>
        <dbReference type="Proteomes" id="UP000265663"/>
    </source>
</evidence>
<accession>A0A3M7M0H4</accession>
<keyword evidence="2" id="KW-1185">Reference proteome</keyword>
<reference evidence="1 2" key="1">
    <citation type="journal article" date="2014" name="PLoS ONE">
        <title>De novo Genome Assembly of the Fungal Plant Pathogen Pyrenophora semeniperda.</title>
        <authorList>
            <person name="Soliai M.M."/>
            <person name="Meyer S.E."/>
            <person name="Udall J.A."/>
            <person name="Elzinga D.E."/>
            <person name="Hermansen R.A."/>
            <person name="Bodily P.M."/>
            <person name="Hart A.A."/>
            <person name="Coleman C.E."/>
        </authorList>
    </citation>
    <scope>NUCLEOTIDE SEQUENCE [LARGE SCALE GENOMIC DNA]</scope>
    <source>
        <strain evidence="1 2">CCB06</strain>
        <tissue evidence="1">Mycelium</tissue>
    </source>
</reference>